<organism evidence="1 2">
    <name type="scientific">Heliorestis convoluta</name>
    <dbReference type="NCBI Taxonomy" id="356322"/>
    <lineage>
        <taxon>Bacteria</taxon>
        <taxon>Bacillati</taxon>
        <taxon>Bacillota</taxon>
        <taxon>Clostridia</taxon>
        <taxon>Eubacteriales</taxon>
        <taxon>Heliobacteriaceae</taxon>
        <taxon>Heliorestis</taxon>
    </lineage>
</organism>
<evidence type="ECO:0000313" key="2">
    <source>
        <dbReference type="Proteomes" id="UP000366051"/>
    </source>
</evidence>
<keyword evidence="2" id="KW-1185">Reference proteome</keyword>
<proteinExistence type="predicted"/>
<dbReference type="EMBL" id="CP045875">
    <property type="protein sequence ID" value="QGG48141.1"/>
    <property type="molecule type" value="Genomic_DNA"/>
</dbReference>
<dbReference type="Proteomes" id="UP000366051">
    <property type="component" value="Chromosome"/>
</dbReference>
<dbReference type="AlphaFoldDB" id="A0A5Q2N1A6"/>
<dbReference type="RefSeq" id="WP_153725390.1">
    <property type="nucleotide sequence ID" value="NZ_CP045875.1"/>
</dbReference>
<gene>
    <name evidence="1" type="ORF">FTV88_2043</name>
</gene>
<dbReference type="OrthoDB" id="2078341at2"/>
<reference evidence="2" key="1">
    <citation type="submission" date="2019-11" db="EMBL/GenBank/DDBJ databases">
        <title>Genome sequence of Heliorestis convoluta strain HH, an alkaliphilic and minimalistic phototrophic bacterium from a soda lake in Egypt.</title>
        <authorList>
            <person name="Dewey E.D."/>
            <person name="Stokes L.M."/>
            <person name="Burchell B.M."/>
            <person name="Shaffer K.N."/>
            <person name="Huntington A.M."/>
            <person name="Baker J.M."/>
            <person name="Nadendla S."/>
            <person name="Giglio M.G."/>
            <person name="Touchman J.W."/>
            <person name="Blankenship R.E."/>
            <person name="Madigan M.T."/>
            <person name="Sattley W.M."/>
        </authorList>
    </citation>
    <scope>NUCLEOTIDE SEQUENCE [LARGE SCALE GENOMIC DNA]</scope>
    <source>
        <strain evidence="2">HH</strain>
    </source>
</reference>
<evidence type="ECO:0000313" key="1">
    <source>
        <dbReference type="EMBL" id="QGG48141.1"/>
    </source>
</evidence>
<protein>
    <recommendedName>
        <fullName evidence="3">Flagellar hook-length control protein FliK</fullName>
    </recommendedName>
</protein>
<accession>A0A5Q2N1A6</accession>
<evidence type="ECO:0008006" key="3">
    <source>
        <dbReference type="Google" id="ProtNLM"/>
    </source>
</evidence>
<sequence length="490" mass="56101">MDSSLQVLLRSLIDPRKDPNQNFSQSKLPWPSGTRINGEVLAKLSADIYSVILKGKKITLQSNQKLWPGQSITVEIEKNQKDQAIARIIPQQAPPNLYSAVRKELSSSIDKIGLRNSVENRLIFNTLTKYQLELTDENFRQVRQGMNLLGYNNSASAQIVAFAIKVGLPVQKDLLLLLQQAFSSEELFKSLQTWIAQTKDLIKQNKSYLLEQEERVNITSRQNRGDQVYNKDQSRLNNISMLLTIQDSVEKLEKRLLQLCLQSYDKDNAVKEKIATIMEAQFIRPESLKPIEGRALFSRRERLLSLINDTLNELESLERKGGELAKGKNSPWMQVFSRGVALEELWAGRQILQLYDKSTGQNNDSYLFFIPFQQAEGQEGMAQLKVYKEAGKRLVNPKNMRLLFLLEMKHIGTLCMELEIKEQSVYGRATVQQKEIAILAEALWPQLQATFAAMNYTLHTFDWVVGNPAEIEPLEEPSARKERRDLDLFI</sequence>
<name>A0A5Q2N1A6_9FIRM</name>
<dbReference type="KEGG" id="hcv:FTV88_2043"/>